<dbReference type="GO" id="GO:0032211">
    <property type="term" value="P:negative regulation of telomere maintenance via telomerase"/>
    <property type="evidence" value="ECO:0007669"/>
    <property type="project" value="TreeGrafter"/>
</dbReference>
<dbReference type="GO" id="GO:1990879">
    <property type="term" value="C:CST complex"/>
    <property type="evidence" value="ECO:0007669"/>
    <property type="project" value="InterPro"/>
</dbReference>
<name>A0A9W8HYS6_9FUNG</name>
<dbReference type="InterPro" id="IPR029146">
    <property type="entry name" value="Ten1_animal_plant"/>
</dbReference>
<dbReference type="PANTHER" id="PTHR33905:SF1">
    <property type="entry name" value="CST COMPLEX SUBUNIT TEN1"/>
    <property type="match status" value="1"/>
</dbReference>
<reference evidence="1" key="1">
    <citation type="submission" date="2022-07" db="EMBL/GenBank/DDBJ databases">
        <title>Phylogenomic reconstructions and comparative analyses of Kickxellomycotina fungi.</title>
        <authorList>
            <person name="Reynolds N.K."/>
            <person name="Stajich J.E."/>
            <person name="Barry K."/>
            <person name="Grigoriev I.V."/>
            <person name="Crous P."/>
            <person name="Smith M.E."/>
        </authorList>
    </citation>
    <scope>NUCLEOTIDE SEQUENCE</scope>
    <source>
        <strain evidence="1">NRRL 1565</strain>
    </source>
</reference>
<dbReference type="OrthoDB" id="342190at2759"/>
<dbReference type="PANTHER" id="PTHR33905">
    <property type="entry name" value="CST COMPLEX SUBUNIT TEN1"/>
    <property type="match status" value="1"/>
</dbReference>
<comment type="caution">
    <text evidence="1">The sequence shown here is derived from an EMBL/GenBank/DDBJ whole genome shotgun (WGS) entry which is preliminary data.</text>
</comment>
<dbReference type="AlphaFoldDB" id="A0A9W8HYS6"/>
<dbReference type="Proteomes" id="UP001140094">
    <property type="component" value="Unassembled WGS sequence"/>
</dbReference>
<evidence type="ECO:0000313" key="2">
    <source>
        <dbReference type="Proteomes" id="UP001140094"/>
    </source>
</evidence>
<proteinExistence type="predicted"/>
<evidence type="ECO:0000313" key="1">
    <source>
        <dbReference type="EMBL" id="KAJ2805991.1"/>
    </source>
</evidence>
<keyword evidence="2" id="KW-1185">Reference proteome</keyword>
<organism evidence="1 2">
    <name type="scientific">Coemansia guatemalensis</name>
    <dbReference type="NCBI Taxonomy" id="2761395"/>
    <lineage>
        <taxon>Eukaryota</taxon>
        <taxon>Fungi</taxon>
        <taxon>Fungi incertae sedis</taxon>
        <taxon>Zoopagomycota</taxon>
        <taxon>Kickxellomycotina</taxon>
        <taxon>Kickxellomycetes</taxon>
        <taxon>Kickxellales</taxon>
        <taxon>Kickxellaceae</taxon>
        <taxon>Coemansia</taxon>
    </lineage>
</organism>
<dbReference type="GO" id="GO:0042162">
    <property type="term" value="F:telomeric DNA binding"/>
    <property type="evidence" value="ECO:0007669"/>
    <property type="project" value="TreeGrafter"/>
</dbReference>
<dbReference type="GO" id="GO:0010521">
    <property type="term" value="F:telomerase inhibitor activity"/>
    <property type="evidence" value="ECO:0007669"/>
    <property type="project" value="TreeGrafter"/>
</dbReference>
<dbReference type="EMBL" id="JANBUO010000236">
    <property type="protein sequence ID" value="KAJ2805991.1"/>
    <property type="molecule type" value="Genomic_DNA"/>
</dbReference>
<dbReference type="InterPro" id="IPR012340">
    <property type="entry name" value="NA-bd_OB-fold"/>
</dbReference>
<accession>A0A9W8HYS6</accession>
<dbReference type="Pfam" id="PF15490">
    <property type="entry name" value="Ten1_2"/>
    <property type="match status" value="1"/>
</dbReference>
<dbReference type="GO" id="GO:0003697">
    <property type="term" value="F:single-stranded DNA binding"/>
    <property type="evidence" value="ECO:0007669"/>
    <property type="project" value="InterPro"/>
</dbReference>
<dbReference type="Gene3D" id="2.40.50.140">
    <property type="entry name" value="Nucleic acid-binding proteins"/>
    <property type="match status" value="1"/>
</dbReference>
<protein>
    <submittedName>
        <fullName evidence="1">Uncharacterized protein</fullName>
    </submittedName>
</protein>
<sequence>MDLESGRPVFIDELVENPMQHANKTVRVTGILHAYDPGVDRAELVDGLNLLIVDTQLLGVHKYNIGQTYQLIGAISDVHNDQMSPPINLFEEAQYSLDIVLRARVLREVDGLDMAIYRKTVYAMRQALNC</sequence>
<gene>
    <name evidence="1" type="ORF">H4R20_001860</name>
</gene>